<evidence type="ECO:0000313" key="13">
    <source>
        <dbReference type="Proteomes" id="UP001171916"/>
    </source>
</evidence>
<dbReference type="Proteomes" id="UP001171916">
    <property type="component" value="Unassembled WGS sequence"/>
</dbReference>
<sequence>MQAKKGDAVQVHYTGKLEDGTVFDSSVSRNPLGFTLGDGNMIKGFDAAVHGMNIGDKKTVTIPSNEAYGERRDDMMIDVPIEQVPADIKPEVGIQLTLQGGNGQPMPVTVTHVDEKKITLDANHQLAGKDLIFEIELVEINQ</sequence>
<dbReference type="EC" id="5.2.1.8" evidence="10"/>
<name>A0ABT7Y8M8_9BACT</name>
<comment type="subcellular location">
    <subcellularLocation>
        <location evidence="2">Cytoplasm</location>
    </subcellularLocation>
</comment>
<comment type="function">
    <text evidence="8">Also involved in hydrogenase metallocenter assembly, probably by participating in the nickel insertion step. This function in hydrogenase biosynthesis requires chaperone activity and the presence of the metal-binding domain, but not PPIase activity.</text>
</comment>
<evidence type="ECO:0000256" key="1">
    <source>
        <dbReference type="ARBA" id="ARBA00000971"/>
    </source>
</evidence>
<dbReference type="InterPro" id="IPR046357">
    <property type="entry name" value="PPIase_dom_sf"/>
</dbReference>
<feature type="domain" description="PPIase FKBP-type" evidence="11">
    <location>
        <begin position="6"/>
        <end position="87"/>
    </location>
</feature>
<evidence type="ECO:0000256" key="2">
    <source>
        <dbReference type="ARBA" id="ARBA00004496"/>
    </source>
</evidence>
<comment type="caution">
    <text evidence="12">The sequence shown here is derived from an EMBL/GenBank/DDBJ whole genome shotgun (WGS) entry which is preliminary data.</text>
</comment>
<comment type="similarity">
    <text evidence="3 10">Belongs to the FKBP-type PPIase family.</text>
</comment>
<dbReference type="Gene3D" id="3.10.50.40">
    <property type="match status" value="1"/>
</dbReference>
<proteinExistence type="inferred from homology"/>
<protein>
    <recommendedName>
        <fullName evidence="10">Peptidyl-prolyl cis-trans isomerase</fullName>
        <ecNumber evidence="10">5.2.1.8</ecNumber>
    </recommendedName>
</protein>
<keyword evidence="7 9" id="KW-0413">Isomerase</keyword>
<dbReference type="SUPFAM" id="SSF54534">
    <property type="entry name" value="FKBP-like"/>
    <property type="match status" value="1"/>
</dbReference>
<evidence type="ECO:0000256" key="9">
    <source>
        <dbReference type="PROSITE-ProRule" id="PRU00277"/>
    </source>
</evidence>
<dbReference type="RefSeq" id="WP_289998429.1">
    <property type="nucleotide sequence ID" value="NZ_JAUEPH010000001.1"/>
</dbReference>
<dbReference type="GO" id="GO:0016853">
    <property type="term" value="F:isomerase activity"/>
    <property type="evidence" value="ECO:0007669"/>
    <property type="project" value="UniProtKB-KW"/>
</dbReference>
<reference evidence="12" key="1">
    <citation type="submission" date="2023-06" db="EMBL/GenBank/DDBJ databases">
        <title>Robiginitalea aurantiacus sp. nov. and Algoriphagus sediminis sp. nov., isolated from coastal sediment.</title>
        <authorList>
            <person name="Zhou Z.Y."/>
            <person name="An J."/>
            <person name="Jia Y.W."/>
            <person name="Du Z.J."/>
        </authorList>
    </citation>
    <scope>NUCLEOTIDE SEQUENCE</scope>
    <source>
        <strain evidence="12">C2-7</strain>
    </source>
</reference>
<dbReference type="EMBL" id="JAUEPH010000001">
    <property type="protein sequence ID" value="MDN3202872.1"/>
    <property type="molecule type" value="Genomic_DNA"/>
</dbReference>
<keyword evidence="6" id="KW-0143">Chaperone</keyword>
<accession>A0ABT7Y8M8</accession>
<gene>
    <name evidence="12" type="ORF">QVH07_01870</name>
</gene>
<keyword evidence="5 9" id="KW-0697">Rotamase</keyword>
<evidence type="ECO:0000256" key="5">
    <source>
        <dbReference type="ARBA" id="ARBA00023110"/>
    </source>
</evidence>
<evidence type="ECO:0000256" key="3">
    <source>
        <dbReference type="ARBA" id="ARBA00006577"/>
    </source>
</evidence>
<dbReference type="PANTHER" id="PTHR47861:SF3">
    <property type="entry name" value="FKBP-TYPE PEPTIDYL-PROLYL CIS-TRANS ISOMERASE SLYD"/>
    <property type="match status" value="1"/>
</dbReference>
<evidence type="ECO:0000259" key="11">
    <source>
        <dbReference type="PROSITE" id="PS50059"/>
    </source>
</evidence>
<keyword evidence="4" id="KW-0963">Cytoplasm</keyword>
<comment type="catalytic activity">
    <reaction evidence="1 9 10">
        <text>[protein]-peptidylproline (omega=180) = [protein]-peptidylproline (omega=0)</text>
        <dbReference type="Rhea" id="RHEA:16237"/>
        <dbReference type="Rhea" id="RHEA-COMP:10747"/>
        <dbReference type="Rhea" id="RHEA-COMP:10748"/>
        <dbReference type="ChEBI" id="CHEBI:83833"/>
        <dbReference type="ChEBI" id="CHEBI:83834"/>
        <dbReference type="EC" id="5.2.1.8"/>
    </reaction>
</comment>
<dbReference type="PANTHER" id="PTHR47861">
    <property type="entry name" value="FKBP-TYPE PEPTIDYL-PROLYL CIS-TRANS ISOMERASE SLYD"/>
    <property type="match status" value="1"/>
</dbReference>
<evidence type="ECO:0000256" key="4">
    <source>
        <dbReference type="ARBA" id="ARBA00022490"/>
    </source>
</evidence>
<dbReference type="PROSITE" id="PS50059">
    <property type="entry name" value="FKBP_PPIASE"/>
    <property type="match status" value="1"/>
</dbReference>
<evidence type="ECO:0000256" key="7">
    <source>
        <dbReference type="ARBA" id="ARBA00023235"/>
    </source>
</evidence>
<evidence type="ECO:0000256" key="8">
    <source>
        <dbReference type="ARBA" id="ARBA00037071"/>
    </source>
</evidence>
<evidence type="ECO:0000313" key="12">
    <source>
        <dbReference type="EMBL" id="MDN3202872.1"/>
    </source>
</evidence>
<organism evidence="12 13">
    <name type="scientific">Algoriphagus sediminis</name>
    <dbReference type="NCBI Taxonomy" id="3057113"/>
    <lineage>
        <taxon>Bacteria</taxon>
        <taxon>Pseudomonadati</taxon>
        <taxon>Bacteroidota</taxon>
        <taxon>Cytophagia</taxon>
        <taxon>Cytophagales</taxon>
        <taxon>Cyclobacteriaceae</taxon>
        <taxon>Algoriphagus</taxon>
    </lineage>
</organism>
<evidence type="ECO:0000256" key="10">
    <source>
        <dbReference type="RuleBase" id="RU003915"/>
    </source>
</evidence>
<dbReference type="InterPro" id="IPR001179">
    <property type="entry name" value="PPIase_FKBP_dom"/>
</dbReference>
<dbReference type="Pfam" id="PF00254">
    <property type="entry name" value="FKBP_C"/>
    <property type="match status" value="1"/>
</dbReference>
<keyword evidence="13" id="KW-1185">Reference proteome</keyword>
<evidence type="ECO:0000256" key="6">
    <source>
        <dbReference type="ARBA" id="ARBA00023186"/>
    </source>
</evidence>